<comment type="similarity">
    <text evidence="2">Belongs to the bacterial solute-binding protein 5 family.</text>
</comment>
<comment type="subcellular location">
    <subcellularLocation>
        <location evidence="1">Cell envelope</location>
    </subcellularLocation>
</comment>
<dbReference type="PROSITE" id="PS51257">
    <property type="entry name" value="PROKAR_LIPOPROTEIN"/>
    <property type="match status" value="1"/>
</dbReference>
<dbReference type="GO" id="GO:0030288">
    <property type="term" value="C:outer membrane-bounded periplasmic space"/>
    <property type="evidence" value="ECO:0007669"/>
    <property type="project" value="UniProtKB-ARBA"/>
</dbReference>
<dbReference type="GO" id="GO:1904680">
    <property type="term" value="F:peptide transmembrane transporter activity"/>
    <property type="evidence" value="ECO:0007669"/>
    <property type="project" value="TreeGrafter"/>
</dbReference>
<dbReference type="HOGENOM" id="CLU_017028_0_3_0"/>
<evidence type="ECO:0000256" key="3">
    <source>
        <dbReference type="ARBA" id="ARBA00022448"/>
    </source>
</evidence>
<evidence type="ECO:0000256" key="4">
    <source>
        <dbReference type="ARBA" id="ARBA00022729"/>
    </source>
</evidence>
<dbReference type="CDD" id="cd08504">
    <property type="entry name" value="PBP2_OppA"/>
    <property type="match status" value="1"/>
</dbReference>
<evidence type="ECO:0000256" key="1">
    <source>
        <dbReference type="ARBA" id="ARBA00004196"/>
    </source>
</evidence>
<name>B9KXP5_THERP</name>
<evidence type="ECO:0000256" key="2">
    <source>
        <dbReference type="ARBA" id="ARBA00005695"/>
    </source>
</evidence>
<protein>
    <submittedName>
        <fullName evidence="6">Putative oligopeptide-binding protein</fullName>
    </submittedName>
</protein>
<evidence type="ECO:0000313" key="6">
    <source>
        <dbReference type="EMBL" id="ACM05452.1"/>
    </source>
</evidence>
<keyword evidence="7" id="KW-1185">Reference proteome</keyword>
<evidence type="ECO:0000313" key="7">
    <source>
        <dbReference type="Proteomes" id="UP000000447"/>
    </source>
</evidence>
<dbReference type="Proteomes" id="UP000000447">
    <property type="component" value="Chromosome"/>
</dbReference>
<dbReference type="PIRSF" id="PIRSF002741">
    <property type="entry name" value="MppA"/>
    <property type="match status" value="1"/>
</dbReference>
<dbReference type="KEGG" id="tro:trd_0232"/>
<dbReference type="STRING" id="309801.trd_0232"/>
<dbReference type="RefSeq" id="WP_012641645.1">
    <property type="nucleotide sequence ID" value="NC_011959.1"/>
</dbReference>
<dbReference type="PANTHER" id="PTHR30290:SF10">
    <property type="entry name" value="PERIPLASMIC OLIGOPEPTIDE-BINDING PROTEIN-RELATED"/>
    <property type="match status" value="1"/>
</dbReference>
<organism evidence="6 7">
    <name type="scientific">Thermomicrobium roseum (strain ATCC 27502 / DSM 5159 / P-2)</name>
    <dbReference type="NCBI Taxonomy" id="309801"/>
    <lineage>
        <taxon>Bacteria</taxon>
        <taxon>Pseudomonadati</taxon>
        <taxon>Thermomicrobiota</taxon>
        <taxon>Thermomicrobia</taxon>
        <taxon>Thermomicrobiales</taxon>
        <taxon>Thermomicrobiaceae</taxon>
        <taxon>Thermomicrobium</taxon>
    </lineage>
</organism>
<dbReference type="GO" id="GO:0015833">
    <property type="term" value="P:peptide transport"/>
    <property type="evidence" value="ECO:0007669"/>
    <property type="project" value="TreeGrafter"/>
</dbReference>
<dbReference type="Gene3D" id="3.90.76.10">
    <property type="entry name" value="Dipeptide-binding Protein, Domain 1"/>
    <property type="match status" value="1"/>
</dbReference>
<dbReference type="InterPro" id="IPR030678">
    <property type="entry name" value="Peptide/Ni-bd"/>
</dbReference>
<feature type="domain" description="Solute-binding protein family 5" evidence="5">
    <location>
        <begin position="123"/>
        <end position="485"/>
    </location>
</feature>
<reference evidence="6 7" key="1">
    <citation type="journal article" date="2009" name="PLoS ONE">
        <title>Complete genome sequence of the aerobic CO-oxidizing thermophile Thermomicrobium roseum.</title>
        <authorList>
            <person name="Wu D."/>
            <person name="Raymond J."/>
            <person name="Wu M."/>
            <person name="Chatterji S."/>
            <person name="Ren Q."/>
            <person name="Graham J.E."/>
            <person name="Bryant D.A."/>
            <person name="Robb F."/>
            <person name="Colman A."/>
            <person name="Tallon L.J."/>
            <person name="Badger J.H."/>
            <person name="Madupu R."/>
            <person name="Ward N.L."/>
            <person name="Eisen J.A."/>
        </authorList>
    </citation>
    <scope>NUCLEOTIDE SEQUENCE [LARGE SCALE GENOMIC DNA]</scope>
    <source>
        <strain evidence="7">ATCC 27502 / DSM 5159 / P-2</strain>
    </source>
</reference>
<dbReference type="AlphaFoldDB" id="B9KXP5"/>
<dbReference type="OrthoDB" id="9783874at2"/>
<dbReference type="InterPro" id="IPR000914">
    <property type="entry name" value="SBP_5_dom"/>
</dbReference>
<dbReference type="GO" id="GO:0043190">
    <property type="term" value="C:ATP-binding cassette (ABC) transporter complex"/>
    <property type="evidence" value="ECO:0007669"/>
    <property type="project" value="InterPro"/>
</dbReference>
<dbReference type="eggNOG" id="COG4166">
    <property type="taxonomic scope" value="Bacteria"/>
</dbReference>
<dbReference type="EMBL" id="CP001275">
    <property type="protein sequence ID" value="ACM05452.1"/>
    <property type="molecule type" value="Genomic_DNA"/>
</dbReference>
<dbReference type="InterPro" id="IPR039424">
    <property type="entry name" value="SBP_5"/>
</dbReference>
<dbReference type="Gene3D" id="3.40.190.10">
    <property type="entry name" value="Periplasmic binding protein-like II"/>
    <property type="match status" value="1"/>
</dbReference>
<dbReference type="PANTHER" id="PTHR30290">
    <property type="entry name" value="PERIPLASMIC BINDING COMPONENT OF ABC TRANSPORTER"/>
    <property type="match status" value="1"/>
</dbReference>
<sequence>MGRERLLSLLLAITVLLTGCRFSLPLSRSATPTPDFVLPVEASPTPPAPATLSVTATLLPGAVLTAPPVPTPPSSSAEQVLILAGTPEGPLTLDPALVRDVESAFVVQQLFRGLVRFDRALVPVPELAERIEIGPDGRSYTVRLRADARFHDGDPITAADVKYSLERACDPALADGDGRALPAWGFLRDLVGAQARMLGRRSDVPGIEVVDERTLRLHLVEPSPTFLLRLALPVASVVKRDAVERGPDWWRQPVGSGPFRLVRWTDEEIVLGRHPQYRPAPAYLREVRIRIGPAALSPLNQYERGQLDVAAVPVWAVDRLTAPESPYRDQLIAQPLLGGTYVFFNPGVPPLDDLVVRRALIQAFPRAKVAGVTLQGKVPLAQGLIPEGMPGGPWEATVLPYDPGEARRVLTGRSLRVEVASAGSDVAIMLGQVWRRELGIEVEVLQYDWPDYLTELDARRLPIFVFSWVADYPDPEAVIDALFAEESPNRPIDYRNAAVQELLAAARRATDPQERHALLLAAQQQILDDVVVLPLTFDVEYLLVAPRVRDLPVTPLGILGLERVWIAPERAAR</sequence>
<keyword evidence="3" id="KW-0813">Transport</keyword>
<proteinExistence type="inferred from homology"/>
<gene>
    <name evidence="6" type="ordered locus">trd_0232</name>
</gene>
<evidence type="ECO:0000259" key="5">
    <source>
        <dbReference type="Pfam" id="PF00496"/>
    </source>
</evidence>
<keyword evidence="4" id="KW-0732">Signal</keyword>
<accession>B9KXP5</accession>
<dbReference type="Pfam" id="PF00496">
    <property type="entry name" value="SBP_bac_5"/>
    <property type="match status" value="1"/>
</dbReference>
<dbReference type="Gene3D" id="3.10.105.10">
    <property type="entry name" value="Dipeptide-binding Protein, Domain 3"/>
    <property type="match status" value="1"/>
</dbReference>
<dbReference type="SUPFAM" id="SSF53850">
    <property type="entry name" value="Periplasmic binding protein-like II"/>
    <property type="match status" value="1"/>
</dbReference>